<evidence type="ECO:0000256" key="1">
    <source>
        <dbReference type="ARBA" id="ARBA00004240"/>
    </source>
</evidence>
<dbReference type="GO" id="GO:0004571">
    <property type="term" value="F:mannosyl-oligosaccharide 1,2-alpha-mannosidase activity"/>
    <property type="evidence" value="ECO:0007669"/>
    <property type="project" value="InterPro"/>
</dbReference>
<protein>
    <recommendedName>
        <fullName evidence="6">alpha-1,2-Mannosidase</fullName>
        <ecNumber evidence="6">3.2.1.-</ecNumber>
    </recommendedName>
</protein>
<evidence type="ECO:0000313" key="10">
    <source>
        <dbReference type="WBParaSite" id="jg6738.1"/>
    </source>
</evidence>
<keyword evidence="5" id="KW-0479">Metal-binding</keyword>
<dbReference type="GO" id="GO:0005509">
    <property type="term" value="F:calcium ion binding"/>
    <property type="evidence" value="ECO:0007669"/>
    <property type="project" value="InterPro"/>
</dbReference>
<organism evidence="9 10">
    <name type="scientific">Ditylenchus dipsaci</name>
    <dbReference type="NCBI Taxonomy" id="166011"/>
    <lineage>
        <taxon>Eukaryota</taxon>
        <taxon>Metazoa</taxon>
        <taxon>Ecdysozoa</taxon>
        <taxon>Nematoda</taxon>
        <taxon>Chromadorea</taxon>
        <taxon>Rhabditida</taxon>
        <taxon>Tylenchina</taxon>
        <taxon>Tylenchomorpha</taxon>
        <taxon>Sphaerularioidea</taxon>
        <taxon>Anguinidae</taxon>
        <taxon>Anguininae</taxon>
        <taxon>Ditylenchus</taxon>
    </lineage>
</organism>
<dbReference type="InterPro" id="IPR012341">
    <property type="entry name" value="6hp_glycosidase-like_sf"/>
</dbReference>
<keyword evidence="4" id="KW-0325">Glycoprotein</keyword>
<dbReference type="EC" id="3.2.1.-" evidence="6"/>
<dbReference type="AlphaFoldDB" id="A0A915EK29"/>
<feature type="binding site" evidence="5">
    <location>
        <position position="478"/>
    </location>
    <ligand>
        <name>Ca(2+)</name>
        <dbReference type="ChEBI" id="CHEBI:29108"/>
    </ligand>
</feature>
<name>A0A915EK29_9BILA</name>
<dbReference type="InterPro" id="IPR001382">
    <property type="entry name" value="Glyco_hydro_47"/>
</dbReference>
<keyword evidence="6" id="KW-0378">Hydrolase</keyword>
<evidence type="ECO:0000259" key="8">
    <source>
        <dbReference type="Pfam" id="PF02225"/>
    </source>
</evidence>
<comment type="subcellular location">
    <subcellularLocation>
        <location evidence="1">Endoplasmic reticulum</location>
    </subcellularLocation>
</comment>
<dbReference type="InterPro" id="IPR046450">
    <property type="entry name" value="PA_dom_sf"/>
</dbReference>
<dbReference type="PRINTS" id="PR00747">
    <property type="entry name" value="GLYHDRLASE47"/>
</dbReference>
<evidence type="ECO:0000256" key="6">
    <source>
        <dbReference type="RuleBase" id="RU361193"/>
    </source>
</evidence>
<dbReference type="PANTHER" id="PTHR45679">
    <property type="entry name" value="ER DEGRADATION-ENHANCING ALPHA-MANNOSIDASE-LIKE PROTEIN 2"/>
    <property type="match status" value="1"/>
</dbReference>
<dbReference type="GO" id="GO:0044322">
    <property type="term" value="C:endoplasmic reticulum quality control compartment"/>
    <property type="evidence" value="ECO:0007669"/>
    <property type="project" value="GOC"/>
</dbReference>
<keyword evidence="7" id="KW-0732">Signal</keyword>
<comment type="similarity">
    <text evidence="2 6">Belongs to the glycosyl hydrolase 47 family.</text>
</comment>
<keyword evidence="6" id="KW-0326">Glycosidase</keyword>
<evidence type="ECO:0000256" key="5">
    <source>
        <dbReference type="PIRSR" id="PIRSR601382-2"/>
    </source>
</evidence>
<dbReference type="InterPro" id="IPR036026">
    <property type="entry name" value="Seven-hairpin_glycosidases"/>
</dbReference>
<keyword evidence="9" id="KW-1185">Reference proteome</keyword>
<sequence>MWSFSRHSCPLTSLLASTLLCCGYLSTLCSAVQQINKEELRLKAHEMFMHGYNSYMDNAYPDDETSSAELPAFNQTKIPPYSAYALSCQGRKRGVTPSRGDVDDSLGNFSLTLVDTLDTLVVVGEVDEFERAVQLIITDVRFDSDLVVSVFETNIRMVGGLISGHLMSVLVKEKHPDKLQWYSDELIAMAADLADRLMPAFNTTSGVPHSRVNLKHGLAPHLKSQQDTCTACGGTMILEWAALSRLTGNPIYEEKARRAMDFLWNQRNRGSDLMGTVLNVNSGDWVRRDSGIGAGIDSYYEYTLKAYILLGEEDYLYRFNKHYEAVMRYLSKGPVFIDVHMHKPNIASRSYMDALLAFWPGIQVLKGDLRAAIEMHEMLYHVVKKHKFLPDAFTHDLQVHWAQHPLRPEFIESTYLLYRATKDPYYLEVAKQVMDSLEENVRMPYGLFCIAETFKYLYMIFAEPSDLLFDPDNYVLTTEAHFLPLTIGDLPLGDESVRLPRRMLIDPNEIIEEGQDKRFESACPVPQQMRTTDELVSFGSSVRKNVNKLLGHVTSITAALSGSSEGGQQTCAKASDRLKAWAFSATNMDHLAQLKKMGIEVEIHADGRLQLSHSAQAAENAVLALQGLQFMQEMAEMAKEQARELGNNQRAERIVQVVSEPHFGNVQFAASPAQFGLELTNHPGVQAELVGSVPVHGCSPFTNPAQVSGKIAVVQRSECMFQDKARYAQKAGAVGLIITDNQIGSSAELSPQFAMSPNRMPDDISIPVVFLFHLEGQKLLNQFRDYPTMVVSLAEKVANPAMLIENYFRKPADNSRRKMILSNAFLAFNNRRDVIRFNFRFGQIDSQSDPTERHTVVEQNVEEMQAALSFSNENFKDKFLNHDFDYQELKTLMRHLQLLENNDTNASTKLTGKTFSAVCNLKDPKAYSCKAVNSN</sequence>
<dbReference type="Gene3D" id="1.50.10.10">
    <property type="match status" value="1"/>
</dbReference>
<evidence type="ECO:0000313" key="9">
    <source>
        <dbReference type="Proteomes" id="UP000887574"/>
    </source>
</evidence>
<dbReference type="InterPro" id="IPR003137">
    <property type="entry name" value="PA_domain"/>
</dbReference>
<feature type="signal peptide" evidence="7">
    <location>
        <begin position="1"/>
        <end position="31"/>
    </location>
</feature>
<dbReference type="GO" id="GO:0016020">
    <property type="term" value="C:membrane"/>
    <property type="evidence" value="ECO:0007669"/>
    <property type="project" value="InterPro"/>
</dbReference>
<dbReference type="WBParaSite" id="jg6738.1">
    <property type="protein sequence ID" value="jg6738.1"/>
    <property type="gene ID" value="jg6738"/>
</dbReference>
<feature type="domain" description="PA" evidence="8">
    <location>
        <begin position="685"/>
        <end position="779"/>
    </location>
</feature>
<dbReference type="Pfam" id="PF01532">
    <property type="entry name" value="Glyco_hydro_47"/>
    <property type="match status" value="2"/>
</dbReference>
<comment type="cofactor">
    <cofactor evidence="5">
        <name>Ca(2+)</name>
        <dbReference type="ChEBI" id="CHEBI:29108"/>
    </cofactor>
</comment>
<dbReference type="SUPFAM" id="SSF48225">
    <property type="entry name" value="Seven-hairpin glycosidases"/>
    <property type="match status" value="1"/>
</dbReference>
<evidence type="ECO:0000256" key="3">
    <source>
        <dbReference type="ARBA" id="ARBA00022824"/>
    </source>
</evidence>
<dbReference type="Proteomes" id="UP000887574">
    <property type="component" value="Unplaced"/>
</dbReference>
<reference evidence="10" key="1">
    <citation type="submission" date="2022-11" db="UniProtKB">
        <authorList>
            <consortium name="WormBaseParasite"/>
        </authorList>
    </citation>
    <scope>IDENTIFICATION</scope>
</reference>
<dbReference type="PANTHER" id="PTHR45679:SF2">
    <property type="entry name" value="ER DEGRADATION-ENHANCING ALPHA-MANNOSIDASE-LIKE PROTEIN 3"/>
    <property type="match status" value="1"/>
</dbReference>
<dbReference type="SUPFAM" id="SSF52025">
    <property type="entry name" value="PA domain"/>
    <property type="match status" value="1"/>
</dbReference>
<keyword evidence="5" id="KW-0106">Calcium</keyword>
<dbReference type="InterPro" id="IPR044674">
    <property type="entry name" value="EDEM1/2/3"/>
</dbReference>
<accession>A0A915EK29</accession>
<evidence type="ECO:0000256" key="7">
    <source>
        <dbReference type="SAM" id="SignalP"/>
    </source>
</evidence>
<keyword evidence="3" id="KW-0256">Endoplasmic reticulum</keyword>
<evidence type="ECO:0000256" key="2">
    <source>
        <dbReference type="ARBA" id="ARBA00007658"/>
    </source>
</evidence>
<evidence type="ECO:0000256" key="4">
    <source>
        <dbReference type="ARBA" id="ARBA00023180"/>
    </source>
</evidence>
<dbReference type="Pfam" id="PF02225">
    <property type="entry name" value="PA"/>
    <property type="match status" value="1"/>
</dbReference>
<dbReference type="Gene3D" id="3.50.30.30">
    <property type="match status" value="1"/>
</dbReference>
<feature type="chain" id="PRO_5038046674" description="alpha-1,2-Mannosidase" evidence="7">
    <location>
        <begin position="32"/>
        <end position="935"/>
    </location>
</feature>
<dbReference type="GO" id="GO:0005975">
    <property type="term" value="P:carbohydrate metabolic process"/>
    <property type="evidence" value="ECO:0007669"/>
    <property type="project" value="InterPro"/>
</dbReference>
<dbReference type="GO" id="GO:1904380">
    <property type="term" value="P:endoplasmic reticulum mannose trimming"/>
    <property type="evidence" value="ECO:0007669"/>
    <property type="project" value="InterPro"/>
</dbReference>
<proteinExistence type="inferred from homology"/>